<dbReference type="Gene3D" id="3.30.60.270">
    <property type="match status" value="2"/>
</dbReference>
<evidence type="ECO:0000256" key="8">
    <source>
        <dbReference type="ARBA" id="ARBA00023136"/>
    </source>
</evidence>
<name>A0A550C0A5_9AGAR</name>
<dbReference type="InterPro" id="IPR031777">
    <property type="entry name" value="Sortilin_C"/>
</dbReference>
<dbReference type="GO" id="GO:0005829">
    <property type="term" value="C:cytosol"/>
    <property type="evidence" value="ECO:0007669"/>
    <property type="project" value="GOC"/>
</dbReference>
<reference evidence="19 20" key="1">
    <citation type="journal article" date="2019" name="New Phytol.">
        <title>Comparative genomics reveals unique wood-decay strategies and fruiting body development in the Schizophyllaceae.</title>
        <authorList>
            <person name="Almasi E."/>
            <person name="Sahu N."/>
            <person name="Krizsan K."/>
            <person name="Balint B."/>
            <person name="Kovacs G.M."/>
            <person name="Kiss B."/>
            <person name="Cseklye J."/>
            <person name="Drula E."/>
            <person name="Henrissat B."/>
            <person name="Nagy I."/>
            <person name="Chovatia M."/>
            <person name="Adam C."/>
            <person name="LaButti K."/>
            <person name="Lipzen A."/>
            <person name="Riley R."/>
            <person name="Grigoriev I.V."/>
            <person name="Nagy L.G."/>
        </authorList>
    </citation>
    <scope>NUCLEOTIDE SEQUENCE [LARGE SCALE GENOMIC DNA]</scope>
    <source>
        <strain evidence="19 20">NL-1724</strain>
    </source>
</reference>
<sequence length="1446" mass="160574">MHWTWLLLAGLAAAAGTPSSRLTSFLNLPSSIFFFEDSTDAVYVDSIEGTVFVSGDEGKTWADAGVQDVQTVIAHPFDRNYAFAIGRGSTHFRTSDRGRSWQRFQSPAPAALVSKPLAFHVDQPGHVLFQATHCEARTIGWGVVCRDETYYTTDAFSSDMRLMRTDTTHCAFAHSTKEFKHDAHRDLVFCVAFDADAVAGAHAIESSRLFASTDFFQNDIRIEDLGIGKAAKGILALAIVSKFAVVALKDVQHTDTRLYVSLDAQSWARAEFPQSSSAALKENAYTIVESTLHSLAVDVVRGDNDGATGTLFVSNSNGTYFVESLADTNRNAMGYVDYEHIFGVDGVGLANIVANADQAGAPGVTKRLRTMITFDDGSRWAPIRAPEGSDCNPRDIDNCALHLHSVTTPHNFGRVFSSPAPGYVMAVGSVGAALAPYEDSDTYLSSDAGITWSKISEGAHKYEFGDAGSLLVLIDDEEGTGEVKWTADGGRNWNTYDFGQRLRARALLTVPDSTSRKFLVLGQIARRDQSNGVGPYVVVWLDFADTRDRKCSDNDFERWYARGGDGECLLGHKQWYRRRKPTADCYVGEKFEEPVEHDEPCACGESDYECDYNFVRQGDACVPVGPEPVRAGMCTSGRPDETYLGSSGYRKIPGDTCEGGLAKDAPVEKKCSQAEPAEGDVVHQTFEFPATVMQHAYFKDSPTILVRLSDHTIWQSANEGYTWSQLFPEERFLGFYHHKYTGDRAYLVTPGTRFYYTTDAGRNWYPQEGPSPPNTFRAQVLRFHPTSDYLIWVGNKDCDGAGEKCRAIASYSRDNGRKWTTIDEYVVNCAWARDAQLDADPNEILCESYRDKKGSQRMFGGENPLELVVGGSYYTKKRRVFEHVVGFAKFSEYLVVAAMQPEKHSLALQVSLDGTHFAEGHFPPSMHPETHAYTVLESSTGALFLHMTMSEPPSPYWGNILKSNSNGTYFGVSAEHVNRDERGYVDFEKMIGLDGIALINVVGNADEAVLTGRKALQSRITHNDGGTWKALNPPPIDSNGNKYGCQSTGCALHIHGYTERLDPRATYSSPSIVGLLMAVGNVGESLLPYTDSDTFLSRDAGFTWEEVHKDAHLWEFGDSGSILVMANDEAPTDHVLFSTNEGKDWREYKFTEGEKVRIRQIVTVPSDTSRRFILIGHGAREATSVAIHLDFSALTKKQCVLSIEDPGHDDFELWSPSEERTERCLFGRQTLYHRRVRDTNCVVGKQPKAEERVQKNCLCTASDFECEFNYMRNDAGECVLVPGTQPLADDDGVCRAGDEYWYERTAYRKIPYSSCEGGERPDRGRRHICPGFRAHGAMFWMSVIVLPFAFTALVAYWFYKRSGMMRGTIRLPGDSAYSARPSFGQDSGVLDTLASVPWFIIGITGIAYEWAAGRVGDLLAGFRTRRGYRNVPIDEDAQILRFEDEE</sequence>
<evidence type="ECO:0000256" key="14">
    <source>
        <dbReference type="ARBA" id="ARBA00031902"/>
    </source>
</evidence>
<keyword evidence="9" id="KW-0675">Receptor</keyword>
<dbReference type="GO" id="GO:0016020">
    <property type="term" value="C:membrane"/>
    <property type="evidence" value="ECO:0007669"/>
    <property type="project" value="InterPro"/>
</dbReference>
<evidence type="ECO:0000256" key="4">
    <source>
        <dbReference type="ARBA" id="ARBA00022729"/>
    </source>
</evidence>
<proteinExistence type="predicted"/>
<dbReference type="Gene3D" id="2.10.70.80">
    <property type="match status" value="2"/>
</dbReference>
<evidence type="ECO:0000256" key="1">
    <source>
        <dbReference type="ARBA" id="ARBA00004198"/>
    </source>
</evidence>
<dbReference type="GO" id="GO:0006896">
    <property type="term" value="P:Golgi to vacuole transport"/>
    <property type="evidence" value="ECO:0007669"/>
    <property type="project" value="TreeGrafter"/>
</dbReference>
<evidence type="ECO:0000256" key="12">
    <source>
        <dbReference type="ARBA" id="ARBA00031250"/>
    </source>
</evidence>
<evidence type="ECO:0000256" key="15">
    <source>
        <dbReference type="ARBA" id="ARBA00046293"/>
    </source>
</evidence>
<dbReference type="GO" id="GO:0006623">
    <property type="term" value="P:protein targeting to vacuole"/>
    <property type="evidence" value="ECO:0007669"/>
    <property type="project" value="TreeGrafter"/>
</dbReference>
<dbReference type="GO" id="GO:0006895">
    <property type="term" value="P:Golgi to endosome transport"/>
    <property type="evidence" value="ECO:0007669"/>
    <property type="project" value="TreeGrafter"/>
</dbReference>
<evidence type="ECO:0000256" key="3">
    <source>
        <dbReference type="ARBA" id="ARBA00022692"/>
    </source>
</evidence>
<evidence type="ECO:0000256" key="17">
    <source>
        <dbReference type="SAM" id="SignalP"/>
    </source>
</evidence>
<organism evidence="19 20">
    <name type="scientific">Schizophyllum amplum</name>
    <dbReference type="NCBI Taxonomy" id="97359"/>
    <lineage>
        <taxon>Eukaryota</taxon>
        <taxon>Fungi</taxon>
        <taxon>Dikarya</taxon>
        <taxon>Basidiomycota</taxon>
        <taxon>Agaricomycotina</taxon>
        <taxon>Agaricomycetes</taxon>
        <taxon>Agaricomycetidae</taxon>
        <taxon>Agaricales</taxon>
        <taxon>Schizophyllaceae</taxon>
        <taxon>Schizophyllum</taxon>
    </lineage>
</organism>
<evidence type="ECO:0000256" key="6">
    <source>
        <dbReference type="ARBA" id="ARBA00022989"/>
    </source>
</evidence>
<keyword evidence="5" id="KW-0677">Repeat</keyword>
<dbReference type="PANTHER" id="PTHR12106:SF27">
    <property type="entry name" value="SORTILIN-RELATED RECEPTOR"/>
    <property type="match status" value="1"/>
</dbReference>
<dbReference type="InterPro" id="IPR006581">
    <property type="entry name" value="VPS10"/>
</dbReference>
<evidence type="ECO:0000256" key="9">
    <source>
        <dbReference type="ARBA" id="ARBA00023170"/>
    </source>
</evidence>
<dbReference type="InterPro" id="IPR015943">
    <property type="entry name" value="WD40/YVTN_repeat-like_dom_sf"/>
</dbReference>
<accession>A0A550C0A5</accession>
<feature type="transmembrane region" description="Helical" evidence="16">
    <location>
        <begin position="1337"/>
        <end position="1359"/>
    </location>
</feature>
<keyword evidence="6 16" id="KW-1133">Transmembrane helix</keyword>
<dbReference type="STRING" id="97359.A0A550C0A5"/>
<dbReference type="FunFam" id="3.30.60.270:FF:000005">
    <property type="entry name" value="Sortilin"/>
    <property type="match status" value="2"/>
</dbReference>
<dbReference type="SUPFAM" id="SSF110296">
    <property type="entry name" value="Oligoxyloglucan reducing end-specific cellobiohydrolase"/>
    <property type="match status" value="2"/>
</dbReference>
<evidence type="ECO:0000256" key="13">
    <source>
        <dbReference type="ARBA" id="ARBA00031354"/>
    </source>
</evidence>
<comment type="caution">
    <text evidence="19">The sequence shown here is derived from an EMBL/GenBank/DDBJ whole genome shotgun (WGS) entry which is preliminary data.</text>
</comment>
<dbReference type="FunFam" id="2.10.70.80:FF:000001">
    <property type="entry name" value="Sortilin-related VPS10 domain-containing receptor 1"/>
    <property type="match status" value="1"/>
</dbReference>
<feature type="domain" description="VPS10" evidence="18">
    <location>
        <begin position="40"/>
        <end position="676"/>
    </location>
</feature>
<keyword evidence="4 17" id="KW-0732">Signal</keyword>
<evidence type="ECO:0000256" key="16">
    <source>
        <dbReference type="SAM" id="Phobius"/>
    </source>
</evidence>
<keyword evidence="20" id="KW-1185">Reference proteome</keyword>
<evidence type="ECO:0000256" key="11">
    <source>
        <dbReference type="ARBA" id="ARBA00025569"/>
    </source>
</evidence>
<protein>
    <recommendedName>
        <fullName evidence="2">Vacuolar protein sorting/targeting protein 10</fullName>
    </recommendedName>
    <alternativeName>
        <fullName evidence="13">Carboxypeptidase Y receptor</fullName>
    </alternativeName>
    <alternativeName>
        <fullName evidence="12 14">Sortilin VPS10</fullName>
    </alternativeName>
</protein>
<dbReference type="Pfam" id="PF15902">
    <property type="entry name" value="Sortilin-Vps10"/>
    <property type="match status" value="2"/>
</dbReference>
<dbReference type="OrthoDB" id="443634at2759"/>
<dbReference type="GO" id="GO:0005794">
    <property type="term" value="C:Golgi apparatus"/>
    <property type="evidence" value="ECO:0007669"/>
    <property type="project" value="UniProtKB-SubCell"/>
</dbReference>
<evidence type="ECO:0000259" key="18">
    <source>
        <dbReference type="SMART" id="SM00602"/>
    </source>
</evidence>
<dbReference type="SMART" id="SM00602">
    <property type="entry name" value="VPS10"/>
    <property type="match status" value="2"/>
</dbReference>
<keyword evidence="7" id="KW-0333">Golgi apparatus</keyword>
<evidence type="ECO:0000313" key="19">
    <source>
        <dbReference type="EMBL" id="TRM58213.1"/>
    </source>
</evidence>
<feature type="chain" id="PRO_5021725817" description="Vacuolar protein sorting/targeting protein 10" evidence="17">
    <location>
        <begin position="17"/>
        <end position="1446"/>
    </location>
</feature>
<feature type="domain" description="VPS10" evidence="18">
    <location>
        <begin position="702"/>
        <end position="1334"/>
    </location>
</feature>
<dbReference type="Pfam" id="PF15901">
    <property type="entry name" value="Sortilin_C"/>
    <property type="match status" value="2"/>
</dbReference>
<evidence type="ECO:0000256" key="2">
    <source>
        <dbReference type="ARBA" id="ARBA00015369"/>
    </source>
</evidence>
<dbReference type="InterPro" id="IPR050310">
    <property type="entry name" value="VPS10-sortilin"/>
</dbReference>
<feature type="signal peptide" evidence="17">
    <location>
        <begin position="1"/>
        <end position="16"/>
    </location>
</feature>
<comment type="subcellular location">
    <subcellularLocation>
        <location evidence="1">Golgi apparatus</location>
        <location evidence="1">trans-Golgi network membrane</location>
    </subcellularLocation>
    <subcellularLocation>
        <location evidence="15">Prevacuolar compartment membrane</location>
    </subcellularLocation>
</comment>
<dbReference type="Gene3D" id="2.130.10.10">
    <property type="entry name" value="YVTN repeat-like/Quinoprotein amine dehydrogenase"/>
    <property type="match status" value="2"/>
</dbReference>
<comment type="function">
    <text evidence="11">Functions as a sorting receptor in the Golgi compartment required for the intracellular sorting and delivery of soluble vacuolar proteins, like carboxypeptidase Y (CPY) and proteinase A. Executes multiple rounds of sorting by cycling between the late Golgi and a prevacuolar endosome-like compartment.</text>
</comment>
<gene>
    <name evidence="19" type="ORF">BD626DRAFT_573847</name>
</gene>
<dbReference type="PANTHER" id="PTHR12106">
    <property type="entry name" value="SORTILIN RELATED"/>
    <property type="match status" value="1"/>
</dbReference>
<dbReference type="InterPro" id="IPR031778">
    <property type="entry name" value="Sortilin_N"/>
</dbReference>
<evidence type="ECO:0000256" key="10">
    <source>
        <dbReference type="ARBA" id="ARBA00023180"/>
    </source>
</evidence>
<evidence type="ECO:0000256" key="7">
    <source>
        <dbReference type="ARBA" id="ARBA00023034"/>
    </source>
</evidence>
<evidence type="ECO:0000313" key="20">
    <source>
        <dbReference type="Proteomes" id="UP000320762"/>
    </source>
</evidence>
<keyword evidence="10" id="KW-0325">Glycoprotein</keyword>
<dbReference type="Proteomes" id="UP000320762">
    <property type="component" value="Unassembled WGS sequence"/>
</dbReference>
<keyword evidence="8 16" id="KW-0472">Membrane</keyword>
<dbReference type="EMBL" id="VDMD01000038">
    <property type="protein sequence ID" value="TRM58213.1"/>
    <property type="molecule type" value="Genomic_DNA"/>
</dbReference>
<keyword evidence="3 16" id="KW-0812">Transmembrane</keyword>
<evidence type="ECO:0000256" key="5">
    <source>
        <dbReference type="ARBA" id="ARBA00022737"/>
    </source>
</evidence>